<organism evidence="2 3">
    <name type="scientific">Penicillium citrinum</name>
    <dbReference type="NCBI Taxonomy" id="5077"/>
    <lineage>
        <taxon>Eukaryota</taxon>
        <taxon>Fungi</taxon>
        <taxon>Dikarya</taxon>
        <taxon>Ascomycota</taxon>
        <taxon>Pezizomycotina</taxon>
        <taxon>Eurotiomycetes</taxon>
        <taxon>Eurotiomycetidae</taxon>
        <taxon>Eurotiales</taxon>
        <taxon>Aspergillaceae</taxon>
        <taxon>Penicillium</taxon>
    </lineage>
</organism>
<sequence>MLKPFQIRDLQGPPLRDQEGGSDGPRGVVRISASDYDDLASNHPRARLSYLDDDDGDKIEVGSSFELSQRLDEPVDMEMIPGSGDELKQMHLFDIRRSNSVTKLWKRFEYKAEDTAESTQVRSNVATDNELAVPADTSTFSPTEAPAPLLSGYEAELANLAQSPTTSLPDRSRRTSTSGPESNTRQGSQQDSQPLMAAFEAELANLMRPSDYSTPTQQAESISQSDQGRGSSSQRTPHPVEILAAQLLSHLSSGANMVQSEFAARLPELQRQLRDARSQLRDAQRSLPENVRTSLQQLLATIEAQMKIALENLPDGGRQFATDAINTGRPMAENAADSLRSMASEFNEFGTSLYAAFEQEFLRGGFPSGIPGFNSTTSTNTTNSASPGPANDSASSDTSFQGTECSPMDANKEAPVATQAPFAPAMPPVSDKTNQNARNSGEEAANPHLYEGHPSWMAPPPPPPPSFAFVPPVPSYPPTYWGPPSPPGLLAPFRPWVMELQS</sequence>
<name>A0A9W9TQS7_PENCI</name>
<feature type="compositionally biased region" description="Pro residues" evidence="1">
    <location>
        <begin position="457"/>
        <end position="467"/>
    </location>
</feature>
<feature type="region of interest" description="Disordered" evidence="1">
    <location>
        <begin position="373"/>
        <end position="467"/>
    </location>
</feature>
<accession>A0A9W9TQS7</accession>
<protein>
    <submittedName>
        <fullName evidence="2">RNA binding protein</fullName>
    </submittedName>
</protein>
<evidence type="ECO:0000313" key="3">
    <source>
        <dbReference type="Proteomes" id="UP001147733"/>
    </source>
</evidence>
<feature type="compositionally biased region" description="Polar residues" evidence="1">
    <location>
        <begin position="117"/>
        <end position="127"/>
    </location>
</feature>
<evidence type="ECO:0000313" key="2">
    <source>
        <dbReference type="EMBL" id="KAJ5235282.1"/>
    </source>
</evidence>
<evidence type="ECO:0000256" key="1">
    <source>
        <dbReference type="SAM" id="MobiDB-lite"/>
    </source>
</evidence>
<dbReference type="Proteomes" id="UP001147733">
    <property type="component" value="Unassembled WGS sequence"/>
</dbReference>
<comment type="caution">
    <text evidence="2">The sequence shown here is derived from an EMBL/GenBank/DDBJ whole genome shotgun (WGS) entry which is preliminary data.</text>
</comment>
<dbReference type="AlphaFoldDB" id="A0A9W9TQS7"/>
<feature type="region of interest" description="Disordered" evidence="1">
    <location>
        <begin position="162"/>
        <end position="193"/>
    </location>
</feature>
<feature type="region of interest" description="Disordered" evidence="1">
    <location>
        <begin position="1"/>
        <end position="29"/>
    </location>
</feature>
<dbReference type="OrthoDB" id="193499at2759"/>
<feature type="compositionally biased region" description="Polar residues" evidence="1">
    <location>
        <begin position="211"/>
        <end position="220"/>
    </location>
</feature>
<dbReference type="EMBL" id="JAPQKT010000003">
    <property type="protein sequence ID" value="KAJ5235282.1"/>
    <property type="molecule type" value="Genomic_DNA"/>
</dbReference>
<keyword evidence="3" id="KW-1185">Reference proteome</keyword>
<gene>
    <name evidence="2" type="ORF">N7469_004450</name>
</gene>
<reference evidence="2" key="1">
    <citation type="submission" date="2022-11" db="EMBL/GenBank/DDBJ databases">
        <authorList>
            <person name="Petersen C."/>
        </authorList>
    </citation>
    <scope>NUCLEOTIDE SEQUENCE</scope>
    <source>
        <strain evidence="2">IBT 23319</strain>
    </source>
</reference>
<feature type="compositionally biased region" description="Polar residues" evidence="1">
    <location>
        <begin position="392"/>
        <end position="404"/>
    </location>
</feature>
<feature type="compositionally biased region" description="Low complexity" evidence="1">
    <location>
        <begin position="374"/>
        <end position="384"/>
    </location>
</feature>
<feature type="region of interest" description="Disordered" evidence="1">
    <location>
        <begin position="115"/>
        <end position="147"/>
    </location>
</feature>
<feature type="compositionally biased region" description="Low complexity" evidence="1">
    <location>
        <begin position="221"/>
        <end position="235"/>
    </location>
</feature>
<dbReference type="RefSeq" id="XP_056502782.1">
    <property type="nucleotide sequence ID" value="XM_056643370.1"/>
</dbReference>
<feature type="region of interest" description="Disordered" evidence="1">
    <location>
        <begin position="210"/>
        <end position="237"/>
    </location>
</feature>
<proteinExistence type="predicted"/>
<dbReference type="GeneID" id="81382537"/>
<reference evidence="2" key="2">
    <citation type="journal article" date="2023" name="IMA Fungus">
        <title>Comparative genomic study of the Penicillium genus elucidates a diverse pangenome and 15 lateral gene transfer events.</title>
        <authorList>
            <person name="Petersen C."/>
            <person name="Sorensen T."/>
            <person name="Nielsen M.R."/>
            <person name="Sondergaard T.E."/>
            <person name="Sorensen J.L."/>
            <person name="Fitzpatrick D.A."/>
            <person name="Frisvad J.C."/>
            <person name="Nielsen K.L."/>
        </authorList>
    </citation>
    <scope>NUCLEOTIDE SEQUENCE</scope>
    <source>
        <strain evidence="2">IBT 23319</strain>
    </source>
</reference>